<dbReference type="EC" id="2.7.13.3" evidence="2"/>
<evidence type="ECO:0000256" key="3">
    <source>
        <dbReference type="ARBA" id="ARBA00022553"/>
    </source>
</evidence>
<dbReference type="InterPro" id="IPR005467">
    <property type="entry name" value="His_kinase_dom"/>
</dbReference>
<dbReference type="SUPFAM" id="SSF55874">
    <property type="entry name" value="ATPase domain of HSP90 chaperone/DNA topoisomerase II/histidine kinase"/>
    <property type="match status" value="1"/>
</dbReference>
<dbReference type="PRINTS" id="PR00344">
    <property type="entry name" value="BCTRLSENSOR"/>
</dbReference>
<gene>
    <name evidence="7" type="ORF">CK510_15750</name>
</gene>
<comment type="caution">
    <text evidence="7">The sequence shown here is derived from an EMBL/GenBank/DDBJ whole genome shotgun (WGS) entry which is preliminary data.</text>
</comment>
<dbReference type="PANTHER" id="PTHR43547">
    <property type="entry name" value="TWO-COMPONENT HISTIDINE KINASE"/>
    <property type="match status" value="1"/>
</dbReference>
<evidence type="ECO:0000256" key="4">
    <source>
        <dbReference type="ARBA" id="ARBA00022777"/>
    </source>
</evidence>
<keyword evidence="4" id="KW-0808">Transferase</keyword>
<evidence type="ECO:0000313" key="8">
    <source>
        <dbReference type="Proteomes" id="UP000218238"/>
    </source>
</evidence>
<feature type="domain" description="Histidine kinase" evidence="6">
    <location>
        <begin position="262"/>
        <end position="479"/>
    </location>
</feature>
<dbReference type="EMBL" id="NTFS01000170">
    <property type="protein sequence ID" value="PAX53108.1"/>
    <property type="molecule type" value="Genomic_DNA"/>
</dbReference>
<dbReference type="InterPro" id="IPR003594">
    <property type="entry name" value="HATPase_dom"/>
</dbReference>
<protein>
    <recommendedName>
        <fullName evidence="2">histidine kinase</fullName>
        <ecNumber evidence="2">2.7.13.3</ecNumber>
    </recommendedName>
</protein>
<dbReference type="GO" id="GO:0000155">
    <property type="term" value="F:phosphorelay sensor kinase activity"/>
    <property type="evidence" value="ECO:0007669"/>
    <property type="project" value="InterPro"/>
</dbReference>
<dbReference type="InterPro" id="IPR036890">
    <property type="entry name" value="HATPase_C_sf"/>
</dbReference>
<dbReference type="SMART" id="SM00388">
    <property type="entry name" value="HisKA"/>
    <property type="match status" value="1"/>
</dbReference>
<dbReference type="PROSITE" id="PS50109">
    <property type="entry name" value="HIS_KIN"/>
    <property type="match status" value="1"/>
</dbReference>
<dbReference type="InterPro" id="IPR004358">
    <property type="entry name" value="Sig_transdc_His_kin-like_C"/>
</dbReference>
<dbReference type="Pfam" id="PF02518">
    <property type="entry name" value="HATPase_c"/>
    <property type="match status" value="1"/>
</dbReference>
<evidence type="ECO:0000259" key="6">
    <source>
        <dbReference type="PROSITE" id="PS50109"/>
    </source>
</evidence>
<dbReference type="SUPFAM" id="SSF47384">
    <property type="entry name" value="Homodimeric domain of signal transducing histidine kinase"/>
    <property type="match status" value="1"/>
</dbReference>
<organism evidence="7 8">
    <name type="scientific">Brunnivagina elsteri CCALA 953</name>
    <dbReference type="NCBI Taxonomy" id="987040"/>
    <lineage>
        <taxon>Bacteria</taxon>
        <taxon>Bacillati</taxon>
        <taxon>Cyanobacteriota</taxon>
        <taxon>Cyanophyceae</taxon>
        <taxon>Nostocales</taxon>
        <taxon>Calotrichaceae</taxon>
        <taxon>Brunnivagina</taxon>
    </lineage>
</organism>
<proteinExistence type="predicted"/>
<dbReference type="InterPro" id="IPR019278">
    <property type="entry name" value="DICT_dom"/>
</dbReference>
<dbReference type="Proteomes" id="UP000218238">
    <property type="component" value="Unassembled WGS sequence"/>
</dbReference>
<dbReference type="AlphaFoldDB" id="A0A2A2THK2"/>
<dbReference type="SMART" id="SM00387">
    <property type="entry name" value="HATPase_c"/>
    <property type="match status" value="1"/>
</dbReference>
<name>A0A2A2THK2_9CYAN</name>
<dbReference type="Pfam" id="PF10069">
    <property type="entry name" value="DICT"/>
    <property type="match status" value="1"/>
</dbReference>
<dbReference type="PANTHER" id="PTHR43547:SF2">
    <property type="entry name" value="HYBRID SIGNAL TRANSDUCTION HISTIDINE KINASE C"/>
    <property type="match status" value="1"/>
</dbReference>
<keyword evidence="8" id="KW-1185">Reference proteome</keyword>
<keyword evidence="4" id="KW-0418">Kinase</keyword>
<comment type="catalytic activity">
    <reaction evidence="1">
        <text>ATP + protein L-histidine = ADP + protein N-phospho-L-histidine.</text>
        <dbReference type="EC" id="2.7.13.3"/>
    </reaction>
</comment>
<dbReference type="Gene3D" id="1.10.287.130">
    <property type="match status" value="1"/>
</dbReference>
<evidence type="ECO:0000256" key="2">
    <source>
        <dbReference type="ARBA" id="ARBA00012438"/>
    </source>
</evidence>
<dbReference type="InterPro" id="IPR003661">
    <property type="entry name" value="HisK_dim/P_dom"/>
</dbReference>
<evidence type="ECO:0000256" key="1">
    <source>
        <dbReference type="ARBA" id="ARBA00000085"/>
    </source>
</evidence>
<keyword evidence="5" id="KW-0902">Two-component regulatory system</keyword>
<sequence length="481" mass="54091">MNVSLAQDLSLYHLIATSENGCQPSSVSPATLLAMVRSQIDIMIEQQIPATVWAKLPAGNIWQSELLRYQQKANPSAKIYTCHLGESQPQNSVNGVSETSLHLPIYFPSDKLQREYFWIVLSPQFCSLIVALRPSRGVKKQKSLRAIINKEPNTKPNTKPKPKPYLVTMTSFDSKLVGHVVESFQQVFTQIPSIQPIIDPDIDKLNFPHTTEPAILNSLLVRQMQKQEEIHRKRTKLRLGKLQQQNQHLRVNLQEKDVYLNHVCQEIRTPLTHMKTALSLLNSPALKPPQRQRYLQMLHSQCDRQNSLITSVLELVELERNLKYPNFEAVHLSDIIPGVVSTYQPLAQEKGIMLAYTVPTDLPPVWFVHGGLKQIAINLLGNSIKFTTNGGQVWVKARLQGAYILLEVRDTGIGIAESEISRIFDRFYSTRPPIAEESGGGGLGLTVVQQYLQRCGGAISVKSKQTEGSTFTVQLAICQRH</sequence>
<dbReference type="CDD" id="cd00082">
    <property type="entry name" value="HisKA"/>
    <property type="match status" value="1"/>
</dbReference>
<keyword evidence="3" id="KW-0597">Phosphoprotein</keyword>
<evidence type="ECO:0000256" key="5">
    <source>
        <dbReference type="ARBA" id="ARBA00023012"/>
    </source>
</evidence>
<dbReference type="InterPro" id="IPR036097">
    <property type="entry name" value="HisK_dim/P_sf"/>
</dbReference>
<dbReference type="Pfam" id="PF00512">
    <property type="entry name" value="HisKA"/>
    <property type="match status" value="1"/>
</dbReference>
<dbReference type="RefSeq" id="WP_095722600.1">
    <property type="nucleotide sequence ID" value="NZ_NTFS01000170.1"/>
</dbReference>
<evidence type="ECO:0000313" key="7">
    <source>
        <dbReference type="EMBL" id="PAX53108.1"/>
    </source>
</evidence>
<reference evidence="7 8" key="1">
    <citation type="submission" date="2017-08" db="EMBL/GenBank/DDBJ databases">
        <title>Draft genome sequence of filamentous cyanobacterium Calothrix elsteri CCALA 953.</title>
        <authorList>
            <person name="Gagunashvili A.N."/>
            <person name="Elster J."/>
            <person name="Andresson O.S."/>
        </authorList>
    </citation>
    <scope>NUCLEOTIDE SEQUENCE [LARGE SCALE GENOMIC DNA]</scope>
    <source>
        <strain evidence="7 8">CCALA 953</strain>
    </source>
</reference>
<dbReference type="Gene3D" id="3.30.565.10">
    <property type="entry name" value="Histidine kinase-like ATPase, C-terminal domain"/>
    <property type="match status" value="1"/>
</dbReference>
<dbReference type="OrthoDB" id="476434at2"/>
<accession>A0A2A2THK2</accession>